<feature type="compositionally biased region" description="Low complexity" evidence="8">
    <location>
        <begin position="773"/>
        <end position="785"/>
    </location>
</feature>
<feature type="region of interest" description="Disordered" evidence="8">
    <location>
        <begin position="1"/>
        <end position="340"/>
    </location>
</feature>
<evidence type="ECO:0000313" key="11">
    <source>
        <dbReference type="Proteomes" id="UP000815677"/>
    </source>
</evidence>
<evidence type="ECO:0000256" key="7">
    <source>
        <dbReference type="ARBA" id="ARBA00023242"/>
    </source>
</evidence>
<reference evidence="10" key="1">
    <citation type="submission" date="2014-09" db="EMBL/GenBank/DDBJ databases">
        <title>Genome sequence of the luminous mushroom Mycena chlorophos for searching fungal bioluminescence genes.</title>
        <authorList>
            <person name="Tanaka Y."/>
            <person name="Kasuga D."/>
            <person name="Oba Y."/>
            <person name="Hase S."/>
            <person name="Sato K."/>
            <person name="Oba Y."/>
            <person name="Sakakibara Y."/>
        </authorList>
    </citation>
    <scope>NUCLEOTIDE SEQUENCE</scope>
</reference>
<evidence type="ECO:0000313" key="10">
    <source>
        <dbReference type="EMBL" id="GAT56195.1"/>
    </source>
</evidence>
<keyword evidence="6" id="KW-0963">Cytoplasm</keyword>
<gene>
    <name evidence="10" type="ORF">MCHLO_12879</name>
</gene>
<dbReference type="PANTHER" id="PTHR41391:SF1">
    <property type="entry name" value="RESTRICTION OF TELOMERE CAPPING PROTEIN 4"/>
    <property type="match status" value="1"/>
</dbReference>
<keyword evidence="11" id="KW-1185">Reference proteome</keyword>
<sequence length="926" mass="101912">MHSRPPSAARLDDLPKSGLTRNGVPVARTASQAPADPNNSVDEIDFLSSPPQEKMTAGEAIKAKGLRFNKKKKIGGDAESGTDSGAGSRPPLGTKDRGRGRDESCDAAERSTARPLRESGSRRNNNASPETRTRQAGEAKRRVPPPRSESVEVVDDEPGPSKRRKQLERPSIPQISPNAKGKAKAVEPQPKPKPKRVALPYPQISPVKKGKEKESEVERPRPRPRPTRPKGEGKPEPPKLKAQPFPLDAPLKLSPSASASSQTRSTSPARKAAEFPTISPLRGVQEEPKKKKQQLEARPFPMDNMPLVSRVSPGKRRSSDLEIDSDDEPGRKRTRNRPRASVDFLDVGDDSLFMPHADPKTLCPYCDCPLPLDPTPHLKKLMEATYRKSQPDPRPANPLGRKAPMASFIAVCQRHRFESETLPEAEAKGWPKSIDWEDVRLRVQAMEYDLRRIVQDGNDENVAPDGSQGRKGPRRGCLFWRDMMKELKAKGTKAVQGVQAQFANFHKTQPGYYGEMGSVIIHQTLYDMFPLTEIQPQLVNPLTPNEFIQRILVPEVGMRLVMQDMDLDIEDSADKKQAVAVLQNSATYGVAMFPDDSGSGRNNGDDVDVGEQLIMQRAMRRRAELEAEEKMEEEEAARREERAKRRAMKKVREEEEEPAEWEQQPAERPRPKPKPKPPPKQPAESGMESESDAAMPPTGTQNSIFSADLGPRSRSRSRSRQLSEDDAPVRAVPMKRATSKQRGSSVLEIASSSSDSDARPPSRTRSSAKSHSKSSSEAEMMISSSDGDSDAAVLVSPKMKPPKARRRAQTVTSAAAAAVPDTVRKAVTTKRSKLPASSDDEDHDATPRPAARTAPVAPSASTSNEVYSLALVRQRLKGSSSRKPSKPTTNWITSMRTEPDEDDDSAKMPSASQSSAGWLLNDIDSE</sequence>
<feature type="region of interest" description="Disordered" evidence="8">
    <location>
        <begin position="648"/>
        <end position="926"/>
    </location>
</feature>
<feature type="compositionally biased region" description="Basic and acidic residues" evidence="8">
    <location>
        <begin position="284"/>
        <end position="295"/>
    </location>
</feature>
<comment type="function">
    <text evidence="1">May be involved in a process influencing telomere capping.</text>
</comment>
<feature type="compositionally biased region" description="Basic residues" evidence="8">
    <location>
        <begin position="64"/>
        <end position="73"/>
    </location>
</feature>
<name>A0ABQ0LYK3_MYCCL</name>
<feature type="compositionally biased region" description="Low complexity" evidence="8">
    <location>
        <begin position="847"/>
        <end position="863"/>
    </location>
</feature>
<organism evidence="10 11">
    <name type="scientific">Mycena chlorophos</name>
    <name type="common">Agaric fungus</name>
    <name type="synonym">Agaricus chlorophos</name>
    <dbReference type="NCBI Taxonomy" id="658473"/>
    <lineage>
        <taxon>Eukaryota</taxon>
        <taxon>Fungi</taxon>
        <taxon>Dikarya</taxon>
        <taxon>Basidiomycota</taxon>
        <taxon>Agaricomycotina</taxon>
        <taxon>Agaricomycetes</taxon>
        <taxon>Agaricomycetidae</taxon>
        <taxon>Agaricales</taxon>
        <taxon>Marasmiineae</taxon>
        <taxon>Mycenaceae</taxon>
        <taxon>Mycena</taxon>
    </lineage>
</organism>
<dbReference type="SMART" id="SM01312">
    <property type="entry name" value="RTC4"/>
    <property type="match status" value="1"/>
</dbReference>
<feature type="compositionally biased region" description="Basic and acidic residues" evidence="8">
    <location>
        <begin position="131"/>
        <end position="141"/>
    </location>
</feature>
<feature type="compositionally biased region" description="Basic and acidic residues" evidence="8">
    <location>
        <begin position="229"/>
        <end position="239"/>
    </location>
</feature>
<feature type="domain" description="Restriction of telomere capping protein 4 C-terminal" evidence="9">
    <location>
        <begin position="453"/>
        <end position="595"/>
    </location>
</feature>
<feature type="compositionally biased region" description="Low complexity" evidence="8">
    <location>
        <begin position="254"/>
        <end position="270"/>
    </location>
</feature>
<dbReference type="PANTHER" id="PTHR41391">
    <property type="entry name" value="RESTRICTION OF TELOMERE CAPPING PROTEIN 4"/>
    <property type="match status" value="1"/>
</dbReference>
<comment type="similarity">
    <text evidence="4">Belongs to the RTC4 family.</text>
</comment>
<evidence type="ECO:0000256" key="5">
    <source>
        <dbReference type="ARBA" id="ARBA00015162"/>
    </source>
</evidence>
<dbReference type="InterPro" id="IPR039024">
    <property type="entry name" value="RTC4"/>
</dbReference>
<evidence type="ECO:0000256" key="1">
    <source>
        <dbReference type="ARBA" id="ARBA00002738"/>
    </source>
</evidence>
<evidence type="ECO:0000256" key="8">
    <source>
        <dbReference type="SAM" id="MobiDB-lite"/>
    </source>
</evidence>
<evidence type="ECO:0000259" key="9">
    <source>
        <dbReference type="SMART" id="SM01312"/>
    </source>
</evidence>
<dbReference type="EMBL" id="DF849259">
    <property type="protein sequence ID" value="GAT56195.1"/>
    <property type="molecule type" value="Genomic_DNA"/>
</dbReference>
<evidence type="ECO:0000256" key="2">
    <source>
        <dbReference type="ARBA" id="ARBA00004123"/>
    </source>
</evidence>
<proteinExistence type="inferred from homology"/>
<feature type="compositionally biased region" description="Basic and acidic residues" evidence="8">
    <location>
        <begin position="209"/>
        <end position="221"/>
    </location>
</feature>
<feature type="compositionally biased region" description="Low complexity" evidence="8">
    <location>
        <begin position="750"/>
        <end position="765"/>
    </location>
</feature>
<keyword evidence="7" id="KW-0539">Nucleus</keyword>
<dbReference type="InterPro" id="IPR028094">
    <property type="entry name" value="RTC4_C"/>
</dbReference>
<evidence type="ECO:0000256" key="6">
    <source>
        <dbReference type="ARBA" id="ARBA00022490"/>
    </source>
</evidence>
<feature type="compositionally biased region" description="Polar residues" evidence="8">
    <location>
        <begin position="877"/>
        <end position="896"/>
    </location>
</feature>
<protein>
    <recommendedName>
        <fullName evidence="5">Restriction of telomere capping protein 4</fullName>
    </recommendedName>
</protein>
<dbReference type="Proteomes" id="UP000815677">
    <property type="component" value="Unassembled WGS sequence"/>
</dbReference>
<accession>A0ABQ0LYK3</accession>
<feature type="compositionally biased region" description="Polar residues" evidence="8">
    <location>
        <begin position="29"/>
        <end position="41"/>
    </location>
</feature>
<comment type="subcellular location">
    <subcellularLocation>
        <location evidence="3">Cytoplasm</location>
    </subcellularLocation>
    <subcellularLocation>
        <location evidence="2">Nucleus</location>
    </subcellularLocation>
</comment>
<feature type="compositionally biased region" description="Low complexity" evidence="8">
    <location>
        <begin position="809"/>
        <end position="821"/>
    </location>
</feature>
<dbReference type="Pfam" id="PF14474">
    <property type="entry name" value="RTC4"/>
    <property type="match status" value="1"/>
</dbReference>
<evidence type="ECO:0000256" key="3">
    <source>
        <dbReference type="ARBA" id="ARBA00004496"/>
    </source>
</evidence>
<evidence type="ECO:0000256" key="4">
    <source>
        <dbReference type="ARBA" id="ARBA00009461"/>
    </source>
</evidence>
<feature type="compositionally biased region" description="Basic and acidic residues" evidence="8">
    <location>
        <begin position="94"/>
        <end position="121"/>
    </location>
</feature>